<feature type="compositionally biased region" description="Polar residues" evidence="1">
    <location>
        <begin position="56"/>
        <end position="74"/>
    </location>
</feature>
<evidence type="ECO:0000256" key="2">
    <source>
        <dbReference type="SAM" id="SignalP"/>
    </source>
</evidence>
<feature type="chain" id="PRO_5020722364" evidence="2">
    <location>
        <begin position="34"/>
        <end position="119"/>
    </location>
</feature>
<keyword evidence="4" id="KW-1185">Reference proteome</keyword>
<sequence length="119" mass="13015">MHAFQSFRISRRVLCIALGSLALLVLTTQPAIAAPHHVHSVTESNFVHLSRRAKQKNNMGTNMVSKNVNRNSGSGKKVIPLGTKPKAIKPREPKEAFKNYNSKPAKADGSMTDKNGPIE</sequence>
<gene>
    <name evidence="3" type="ORF">BJ085DRAFT_35317</name>
</gene>
<accession>A0A4P9ZQR5</accession>
<protein>
    <submittedName>
        <fullName evidence="3">Uncharacterized protein</fullName>
    </submittedName>
</protein>
<evidence type="ECO:0000313" key="3">
    <source>
        <dbReference type="EMBL" id="RKP35468.1"/>
    </source>
</evidence>
<feature type="signal peptide" evidence="2">
    <location>
        <begin position="1"/>
        <end position="33"/>
    </location>
</feature>
<feature type="region of interest" description="Disordered" evidence="1">
    <location>
        <begin position="56"/>
        <end position="119"/>
    </location>
</feature>
<evidence type="ECO:0000256" key="1">
    <source>
        <dbReference type="SAM" id="MobiDB-lite"/>
    </source>
</evidence>
<reference evidence="4" key="1">
    <citation type="journal article" date="2018" name="Nat. Microbiol.">
        <title>Leveraging single-cell genomics to expand the fungal tree of life.</title>
        <authorList>
            <person name="Ahrendt S.R."/>
            <person name="Quandt C.A."/>
            <person name="Ciobanu D."/>
            <person name="Clum A."/>
            <person name="Salamov A."/>
            <person name="Andreopoulos B."/>
            <person name="Cheng J.F."/>
            <person name="Woyke T."/>
            <person name="Pelin A."/>
            <person name="Henrissat B."/>
            <person name="Reynolds N.K."/>
            <person name="Benny G.L."/>
            <person name="Smith M.E."/>
            <person name="James T.Y."/>
            <person name="Grigoriev I.V."/>
        </authorList>
    </citation>
    <scope>NUCLEOTIDE SEQUENCE [LARGE SCALE GENOMIC DNA]</scope>
    <source>
        <strain evidence="4">RSA 468</strain>
    </source>
</reference>
<proteinExistence type="predicted"/>
<dbReference type="EMBL" id="ML002862">
    <property type="protein sequence ID" value="RKP35468.1"/>
    <property type="molecule type" value="Genomic_DNA"/>
</dbReference>
<dbReference type="Proteomes" id="UP000268162">
    <property type="component" value="Unassembled WGS sequence"/>
</dbReference>
<name>A0A4P9ZQR5_9FUNG</name>
<keyword evidence="2" id="KW-0732">Signal</keyword>
<dbReference type="AlphaFoldDB" id="A0A4P9ZQR5"/>
<organism evidence="3 4">
    <name type="scientific">Dimargaris cristalligena</name>
    <dbReference type="NCBI Taxonomy" id="215637"/>
    <lineage>
        <taxon>Eukaryota</taxon>
        <taxon>Fungi</taxon>
        <taxon>Fungi incertae sedis</taxon>
        <taxon>Zoopagomycota</taxon>
        <taxon>Kickxellomycotina</taxon>
        <taxon>Dimargaritomycetes</taxon>
        <taxon>Dimargaritales</taxon>
        <taxon>Dimargaritaceae</taxon>
        <taxon>Dimargaris</taxon>
    </lineage>
</organism>
<evidence type="ECO:0000313" key="4">
    <source>
        <dbReference type="Proteomes" id="UP000268162"/>
    </source>
</evidence>